<proteinExistence type="predicted"/>
<reference evidence="1 2" key="1">
    <citation type="submission" date="2016-12" db="EMBL/GenBank/DDBJ databases">
        <title>Candidatus Reconcilibacillus cellulovorans genome.</title>
        <authorList>
            <person name="Kolinko S."/>
            <person name="Wu Y.-W."/>
            <person name="Tachea F."/>
            <person name="Denzel E."/>
            <person name="Hiras J."/>
            <person name="Baecker N."/>
            <person name="Chan L.J."/>
            <person name="Eichorst S.A."/>
            <person name="Frey D."/>
            <person name="Adams P.D."/>
            <person name="Pray T."/>
            <person name="Tanjore D."/>
            <person name="Petzold C.J."/>
            <person name="Gladden J.M."/>
            <person name="Simmons B.A."/>
            <person name="Singer S.W."/>
        </authorList>
    </citation>
    <scope>NUCLEOTIDE SEQUENCE [LARGE SCALE GENOMIC DNA]</scope>
    <source>
        <strain evidence="1">JTherm</strain>
    </source>
</reference>
<dbReference type="AlphaFoldDB" id="A0A2A6DXJ2"/>
<evidence type="ECO:0008006" key="3">
    <source>
        <dbReference type="Google" id="ProtNLM"/>
    </source>
</evidence>
<gene>
    <name evidence="1" type="ORF">BLM47_12575</name>
</gene>
<accession>A0A2A6DXJ2</accession>
<evidence type="ECO:0000313" key="1">
    <source>
        <dbReference type="EMBL" id="PDO09455.1"/>
    </source>
</evidence>
<dbReference type="Proteomes" id="UP000243688">
    <property type="component" value="Unassembled WGS sequence"/>
</dbReference>
<name>A0A2A6DXJ2_9BACL</name>
<comment type="caution">
    <text evidence="1">The sequence shown here is derived from an EMBL/GenBank/DDBJ whole genome shotgun (WGS) entry which is preliminary data.</text>
</comment>
<sequence length="126" mass="14084">MAGVFVRIAFVWLLLFMALQPLLGHIDYMLYVVVKSNAEYAAQKAAPDGMLTGPVRDAVIQNLTAVGFDEDDIVITTNASYPLPRGEELVVQIEAPRIPMFIMNFSNEQLPTHYFGKAYITSEYIP</sequence>
<evidence type="ECO:0000313" key="2">
    <source>
        <dbReference type="Proteomes" id="UP000243688"/>
    </source>
</evidence>
<organism evidence="1 2">
    <name type="scientific">Candidatus Reconcilbacillus cellulovorans</name>
    <dbReference type="NCBI Taxonomy" id="1906605"/>
    <lineage>
        <taxon>Bacteria</taxon>
        <taxon>Bacillati</taxon>
        <taxon>Bacillota</taxon>
        <taxon>Bacilli</taxon>
        <taxon>Bacillales</taxon>
        <taxon>Paenibacillaceae</taxon>
        <taxon>Candidatus Reconcilbacillus</taxon>
    </lineage>
</organism>
<dbReference type="EMBL" id="MOXJ01000039">
    <property type="protein sequence ID" value="PDO09455.1"/>
    <property type="molecule type" value="Genomic_DNA"/>
</dbReference>
<protein>
    <recommendedName>
        <fullName evidence="3">DUF4320 domain-containing protein</fullName>
    </recommendedName>
</protein>